<keyword evidence="4" id="KW-1185">Reference proteome</keyword>
<organism evidence="3 4">
    <name type="scientific">Nocardiopsis akebiae</name>
    <dbReference type="NCBI Taxonomy" id="2831968"/>
    <lineage>
        <taxon>Bacteria</taxon>
        <taxon>Bacillati</taxon>
        <taxon>Actinomycetota</taxon>
        <taxon>Actinomycetes</taxon>
        <taxon>Streptosporangiales</taxon>
        <taxon>Nocardiopsidaceae</taxon>
        <taxon>Nocardiopsis</taxon>
    </lineage>
</organism>
<name>A0ABX8C0G5_9ACTN</name>
<feature type="transmembrane region" description="Helical" evidence="2">
    <location>
        <begin position="121"/>
        <end position="145"/>
    </location>
</feature>
<dbReference type="Proteomes" id="UP000678016">
    <property type="component" value="Chromosome"/>
</dbReference>
<protein>
    <submittedName>
        <fullName evidence="3">DUF3558 domain-containing protein</fullName>
    </submittedName>
</protein>
<keyword evidence="2" id="KW-0812">Transmembrane</keyword>
<keyword evidence="2" id="KW-0472">Membrane</keyword>
<dbReference type="EMBL" id="CP074132">
    <property type="protein sequence ID" value="QUX27849.1"/>
    <property type="molecule type" value="Genomic_DNA"/>
</dbReference>
<evidence type="ECO:0000313" key="4">
    <source>
        <dbReference type="Proteomes" id="UP000678016"/>
    </source>
</evidence>
<evidence type="ECO:0000313" key="3">
    <source>
        <dbReference type="EMBL" id="QUX27849.1"/>
    </source>
</evidence>
<keyword evidence="2" id="KW-1133">Transmembrane helix</keyword>
<reference evidence="4" key="1">
    <citation type="submission" date="2021-05" db="EMBL/GenBank/DDBJ databases">
        <title>Direct Submission.</title>
        <authorList>
            <person name="Li K."/>
            <person name="Gao J."/>
        </authorList>
    </citation>
    <scope>NUCLEOTIDE SEQUENCE [LARGE SCALE GENOMIC DNA]</scope>
    <source>
        <strain evidence="4">HDS12</strain>
    </source>
</reference>
<feature type="region of interest" description="Disordered" evidence="1">
    <location>
        <begin position="1"/>
        <end position="117"/>
    </location>
</feature>
<feature type="region of interest" description="Disordered" evidence="1">
    <location>
        <begin position="149"/>
        <end position="192"/>
    </location>
</feature>
<proteinExistence type="predicted"/>
<dbReference type="RefSeq" id="WP_212640893.1">
    <property type="nucleotide sequence ID" value="NZ_CP074132.1"/>
</dbReference>
<evidence type="ECO:0000256" key="2">
    <source>
        <dbReference type="SAM" id="Phobius"/>
    </source>
</evidence>
<evidence type="ECO:0000256" key="1">
    <source>
        <dbReference type="SAM" id="MobiDB-lite"/>
    </source>
</evidence>
<feature type="compositionally biased region" description="Gly residues" evidence="1">
    <location>
        <begin position="15"/>
        <end position="35"/>
    </location>
</feature>
<sequence>MSENGPYNQPPQNPYGGGDSSGGQPPYGGGPGGPYGDPNTGGQPPHGGPYGDPNTGGQPPHGGPYGDPNTGGQPPYGGPAGFPGAPDQQMYAGGQPPYGGGPGGPGYPPPPQQPRGGGNKAGLWVVIGGGAVIVVLVIAVLVVLVTNGSGQQTVSPEPEPAPSTEETTGGGETAEPDTDAAPAGEPPYAVPAEPCQAFTDQVLSDFLIQDEGDKYVQDNNSYCESLEGAAPEGNPSESYAMFEISYQVPYSAADSVEAATSDFQTAVQELRGEGDYNTFYDAANVEEDKEVDLGDEAHYVLTKYDFLGEDIPEATLVIRSANLNIRVQYQMHPPFTEDASAEDLVMPDNVEEIMLNAGAEALALVGA</sequence>
<accession>A0ABX8C0G5</accession>
<gene>
    <name evidence="3" type="ORF">KGD83_21590</name>
</gene>